<evidence type="ECO:0000256" key="1">
    <source>
        <dbReference type="SAM" id="MobiDB-lite"/>
    </source>
</evidence>
<accession>X6LVQ6</accession>
<name>X6LVQ6_RETFI</name>
<protein>
    <submittedName>
        <fullName evidence="2">Uncharacterized protein</fullName>
    </submittedName>
</protein>
<gene>
    <name evidence="2" type="ORF">RFI_31381</name>
</gene>
<feature type="compositionally biased region" description="Acidic residues" evidence="1">
    <location>
        <begin position="91"/>
        <end position="100"/>
    </location>
</feature>
<dbReference type="Proteomes" id="UP000023152">
    <property type="component" value="Unassembled WGS sequence"/>
</dbReference>
<keyword evidence="3" id="KW-1185">Reference proteome</keyword>
<organism evidence="2 3">
    <name type="scientific">Reticulomyxa filosa</name>
    <dbReference type="NCBI Taxonomy" id="46433"/>
    <lineage>
        <taxon>Eukaryota</taxon>
        <taxon>Sar</taxon>
        <taxon>Rhizaria</taxon>
        <taxon>Retaria</taxon>
        <taxon>Foraminifera</taxon>
        <taxon>Monothalamids</taxon>
        <taxon>Reticulomyxidae</taxon>
        <taxon>Reticulomyxa</taxon>
    </lineage>
</organism>
<proteinExistence type="predicted"/>
<dbReference type="EMBL" id="ASPP01027582">
    <property type="protein sequence ID" value="ETO06013.1"/>
    <property type="molecule type" value="Genomic_DNA"/>
</dbReference>
<evidence type="ECO:0000313" key="3">
    <source>
        <dbReference type="Proteomes" id="UP000023152"/>
    </source>
</evidence>
<feature type="compositionally biased region" description="Basic and acidic residues" evidence="1">
    <location>
        <begin position="70"/>
        <end position="90"/>
    </location>
</feature>
<feature type="region of interest" description="Disordered" evidence="1">
    <location>
        <begin position="66"/>
        <end position="110"/>
    </location>
</feature>
<sequence length="177" mass="20510">MRKKAGRKVSTLLGRLNSNYKIRVNLQKGQWLLKRLKNKKNNSLEQAVNQSSREYFAGVRRKIQVGNASQREEQKEEEKKEEGKKEQKEEGQEEEEEIEANNEQPNPDHPNAQIVIEAVNETHQIIRLLQYIQGIVLDVLETCWNNIKECASNMCSAVASGMKWFVRSISAWFKIIV</sequence>
<comment type="caution">
    <text evidence="2">The sequence shown here is derived from an EMBL/GenBank/DDBJ whole genome shotgun (WGS) entry which is preliminary data.</text>
</comment>
<reference evidence="2 3" key="1">
    <citation type="journal article" date="2013" name="Curr. Biol.">
        <title>The Genome of the Foraminiferan Reticulomyxa filosa.</title>
        <authorList>
            <person name="Glockner G."/>
            <person name="Hulsmann N."/>
            <person name="Schleicher M."/>
            <person name="Noegel A.A."/>
            <person name="Eichinger L."/>
            <person name="Gallinger C."/>
            <person name="Pawlowski J."/>
            <person name="Sierra R."/>
            <person name="Euteneuer U."/>
            <person name="Pillet L."/>
            <person name="Moustafa A."/>
            <person name="Platzer M."/>
            <person name="Groth M."/>
            <person name="Szafranski K."/>
            <person name="Schliwa M."/>
        </authorList>
    </citation>
    <scope>NUCLEOTIDE SEQUENCE [LARGE SCALE GENOMIC DNA]</scope>
</reference>
<dbReference type="AlphaFoldDB" id="X6LVQ6"/>
<evidence type="ECO:0000313" key="2">
    <source>
        <dbReference type="EMBL" id="ETO06013.1"/>
    </source>
</evidence>